<sequence length="206" mass="21094">MKKVLLVFSLILLSSSIAFATPITYEIGDGSSVTLGGNTATTTVWGVTIGGASISGSLLPNLGTGSGTIADNDFATIDFFTLTVNSWGLVAGGDYTISATLDLDLPDVEGQGSGDGYFGTIAGVINGGTLTWNESTLPDYFTLADGTLFSIDFESGIALGLGETATVHAYLENHGVAPVPEPATMLLLGTGLVGLAIGSRKKFFKK</sequence>
<dbReference type="EMBL" id="AP021875">
    <property type="protein sequence ID" value="BBO72805.1"/>
    <property type="molecule type" value="Genomic_DNA"/>
</dbReference>
<proteinExistence type="predicted"/>
<name>A0A5K7YWN3_9BACT</name>
<protein>
    <recommendedName>
        <fullName evidence="2">Ice-binding protein C-terminal domain-containing protein</fullName>
    </recommendedName>
</protein>
<evidence type="ECO:0000259" key="2">
    <source>
        <dbReference type="Pfam" id="PF07589"/>
    </source>
</evidence>
<accession>A0A5K7YWN3</accession>
<feature type="chain" id="PRO_5024397777" description="Ice-binding protein C-terminal domain-containing protein" evidence="1">
    <location>
        <begin position="21"/>
        <end position="206"/>
    </location>
</feature>
<dbReference type="Pfam" id="PF07589">
    <property type="entry name" value="PEP-CTERM"/>
    <property type="match status" value="1"/>
</dbReference>
<dbReference type="KEGG" id="dwd:DSCW_02220"/>
<dbReference type="Proteomes" id="UP000427769">
    <property type="component" value="Chromosome"/>
</dbReference>
<organism evidence="3 4">
    <name type="scientific">Desulfosarcina widdelii</name>
    <dbReference type="NCBI Taxonomy" id="947919"/>
    <lineage>
        <taxon>Bacteria</taxon>
        <taxon>Pseudomonadati</taxon>
        <taxon>Thermodesulfobacteriota</taxon>
        <taxon>Desulfobacteria</taxon>
        <taxon>Desulfobacterales</taxon>
        <taxon>Desulfosarcinaceae</taxon>
        <taxon>Desulfosarcina</taxon>
    </lineage>
</organism>
<dbReference type="RefSeq" id="WP_197740478.1">
    <property type="nucleotide sequence ID" value="NZ_AP021875.1"/>
</dbReference>
<gene>
    <name evidence="3" type="ORF">DSCW_02220</name>
</gene>
<keyword evidence="1" id="KW-0732">Signal</keyword>
<feature type="signal peptide" evidence="1">
    <location>
        <begin position="1"/>
        <end position="20"/>
    </location>
</feature>
<dbReference type="InterPro" id="IPR013424">
    <property type="entry name" value="Ice-binding_C"/>
</dbReference>
<reference evidence="3 4" key="1">
    <citation type="submission" date="2019-11" db="EMBL/GenBank/DDBJ databases">
        <title>Comparative genomics of hydrocarbon-degrading Desulfosarcina strains.</title>
        <authorList>
            <person name="Watanabe M."/>
            <person name="Kojima H."/>
            <person name="Fukui M."/>
        </authorList>
    </citation>
    <scope>NUCLEOTIDE SEQUENCE [LARGE SCALE GENOMIC DNA]</scope>
    <source>
        <strain evidence="3 4">PP31</strain>
    </source>
</reference>
<evidence type="ECO:0000256" key="1">
    <source>
        <dbReference type="SAM" id="SignalP"/>
    </source>
</evidence>
<dbReference type="AlphaFoldDB" id="A0A5K7YWN3"/>
<keyword evidence="4" id="KW-1185">Reference proteome</keyword>
<dbReference type="NCBIfam" id="TIGR02595">
    <property type="entry name" value="PEP_CTERM"/>
    <property type="match status" value="1"/>
</dbReference>
<evidence type="ECO:0000313" key="4">
    <source>
        <dbReference type="Proteomes" id="UP000427769"/>
    </source>
</evidence>
<evidence type="ECO:0000313" key="3">
    <source>
        <dbReference type="EMBL" id="BBO72805.1"/>
    </source>
</evidence>
<feature type="domain" description="Ice-binding protein C-terminal" evidence="2">
    <location>
        <begin position="178"/>
        <end position="201"/>
    </location>
</feature>